<dbReference type="Pfam" id="PF02770">
    <property type="entry name" value="Acyl-CoA_dh_M"/>
    <property type="match status" value="1"/>
</dbReference>
<dbReference type="InterPro" id="IPR037069">
    <property type="entry name" value="AcylCoA_DH/ox_N_sf"/>
</dbReference>
<keyword evidence="9" id="KW-1185">Reference proteome</keyword>
<dbReference type="InterPro" id="IPR009075">
    <property type="entry name" value="AcylCo_DH/oxidase_C"/>
</dbReference>
<keyword evidence="4" id="KW-0274">FAD</keyword>
<dbReference type="InterPro" id="IPR006091">
    <property type="entry name" value="Acyl-CoA_Oxase/DH_mid-dom"/>
</dbReference>
<dbReference type="InterPro" id="IPR036250">
    <property type="entry name" value="AcylCo_DH-like_C"/>
</dbReference>
<protein>
    <submittedName>
        <fullName evidence="8">Acyl-CoA dehydrogenase</fullName>
        <ecNumber evidence="8">1.3.8.7</ecNumber>
    </submittedName>
</protein>
<reference evidence="8 9" key="1">
    <citation type="submission" date="2020-08" db="EMBL/GenBank/DDBJ databases">
        <title>Above-ground endophytic microbial communities from plants in different locations in the United States.</title>
        <authorList>
            <person name="Frank C."/>
        </authorList>
    </citation>
    <scope>NUCLEOTIDE SEQUENCE [LARGE SCALE GENOMIC DNA]</scope>
    <source>
        <strain evidence="8 9">WP4_2_2</strain>
    </source>
</reference>
<dbReference type="InterPro" id="IPR013786">
    <property type="entry name" value="AcylCoA_DH/ox_N"/>
</dbReference>
<evidence type="ECO:0000256" key="4">
    <source>
        <dbReference type="ARBA" id="ARBA00022827"/>
    </source>
</evidence>
<gene>
    <name evidence="8" type="ORF">F4827_006268</name>
</gene>
<name>A0A7W9WWS9_9BURK</name>
<keyword evidence="3" id="KW-0285">Flavoprotein</keyword>
<evidence type="ECO:0000259" key="5">
    <source>
        <dbReference type="Pfam" id="PF00441"/>
    </source>
</evidence>
<feature type="domain" description="Acyl-CoA dehydrogenase/oxidase N-terminal" evidence="7">
    <location>
        <begin position="6"/>
        <end position="115"/>
    </location>
</feature>
<evidence type="ECO:0000259" key="7">
    <source>
        <dbReference type="Pfam" id="PF02771"/>
    </source>
</evidence>
<dbReference type="PANTHER" id="PTHR43884:SF12">
    <property type="entry name" value="ISOVALERYL-COA DEHYDROGENASE, MITOCHONDRIAL-RELATED"/>
    <property type="match status" value="1"/>
</dbReference>
<dbReference type="RefSeq" id="WP_183731677.1">
    <property type="nucleotide sequence ID" value="NZ_JACHBW010000026.1"/>
</dbReference>
<dbReference type="PIRSF" id="PIRSF016578">
    <property type="entry name" value="HsaA"/>
    <property type="match status" value="1"/>
</dbReference>
<keyword evidence="8" id="KW-0560">Oxidoreductase</keyword>
<comment type="similarity">
    <text evidence="2">Belongs to the acyl-CoA dehydrogenase family.</text>
</comment>
<dbReference type="EMBL" id="JACHBW010000026">
    <property type="protein sequence ID" value="MBB6106393.1"/>
    <property type="molecule type" value="Genomic_DNA"/>
</dbReference>
<dbReference type="SUPFAM" id="SSF56645">
    <property type="entry name" value="Acyl-CoA dehydrogenase NM domain-like"/>
    <property type="match status" value="1"/>
</dbReference>
<feature type="domain" description="Acyl-CoA oxidase/dehydrogenase middle" evidence="6">
    <location>
        <begin position="120"/>
        <end position="218"/>
    </location>
</feature>
<evidence type="ECO:0000313" key="8">
    <source>
        <dbReference type="EMBL" id="MBB6106393.1"/>
    </source>
</evidence>
<organism evidence="8 9">
    <name type="scientific">Paraburkholderia bannensis</name>
    <dbReference type="NCBI Taxonomy" id="765414"/>
    <lineage>
        <taxon>Bacteria</taxon>
        <taxon>Pseudomonadati</taxon>
        <taxon>Pseudomonadota</taxon>
        <taxon>Betaproteobacteria</taxon>
        <taxon>Burkholderiales</taxon>
        <taxon>Burkholderiaceae</taxon>
        <taxon>Paraburkholderia</taxon>
    </lineage>
</organism>
<dbReference type="Proteomes" id="UP000571554">
    <property type="component" value="Unassembled WGS sequence"/>
</dbReference>
<dbReference type="PANTHER" id="PTHR43884">
    <property type="entry name" value="ACYL-COA DEHYDROGENASE"/>
    <property type="match status" value="1"/>
</dbReference>
<dbReference type="Gene3D" id="2.40.110.10">
    <property type="entry name" value="Butyryl-CoA Dehydrogenase, subunit A, domain 2"/>
    <property type="match status" value="1"/>
</dbReference>
<dbReference type="FunFam" id="1.10.540.10:FF:000013">
    <property type="entry name" value="Acyl-CoA dehydrogenase"/>
    <property type="match status" value="1"/>
</dbReference>
<feature type="domain" description="Acyl-CoA dehydrogenase/oxidase C-terminal" evidence="5">
    <location>
        <begin position="231"/>
        <end position="365"/>
    </location>
</feature>
<dbReference type="FunFam" id="1.20.140.10:FF:000012">
    <property type="entry name" value="Acyl-CoA dehydrogenase fadE12"/>
    <property type="match status" value="1"/>
</dbReference>
<dbReference type="InterPro" id="IPR046373">
    <property type="entry name" value="Acyl-CoA_Oxase/DH_mid-dom_sf"/>
</dbReference>
<evidence type="ECO:0000313" key="9">
    <source>
        <dbReference type="Proteomes" id="UP000571554"/>
    </source>
</evidence>
<accession>A0A7W9WWS9</accession>
<dbReference type="InterPro" id="IPR006089">
    <property type="entry name" value="Acyl-CoA_DH_CS"/>
</dbReference>
<evidence type="ECO:0000256" key="3">
    <source>
        <dbReference type="ARBA" id="ARBA00022630"/>
    </source>
</evidence>
<dbReference type="Pfam" id="PF00441">
    <property type="entry name" value="Acyl-CoA_dh_1"/>
    <property type="match status" value="1"/>
</dbReference>
<dbReference type="GO" id="GO:0070991">
    <property type="term" value="F:medium-chain fatty acyl-CoA dehydrogenase activity"/>
    <property type="evidence" value="ECO:0007669"/>
    <property type="project" value="UniProtKB-EC"/>
</dbReference>
<comment type="cofactor">
    <cofactor evidence="1">
        <name>FAD</name>
        <dbReference type="ChEBI" id="CHEBI:57692"/>
    </cofactor>
</comment>
<dbReference type="AlphaFoldDB" id="A0A7W9WWS9"/>
<evidence type="ECO:0000256" key="1">
    <source>
        <dbReference type="ARBA" id="ARBA00001974"/>
    </source>
</evidence>
<sequence>MTDTPDQYQDIRDAVRDLCSQFPDEYFRKIDETRGYPEAFVDALTRAGWLAALIPQEYGGSGLGLTEASVIMEEINRSGGNSGACHGQMYNMGTLLRHGSEEQKRKYLPKIASGELRLQSMGVTEPTTGTDTTKIKTTAVRKGDRYVINGQKVWISRVQHSDLMILLARTTPLSDVTKKSEGMSIFIVDLREAIGQGLTVQPILNMVNHETNELFFDNLEIPAENLIGEEGKGFKYILDGLNAERTLIAAECIGDGYWFVDRVTKYVKDRQVFGRPIGQNQGVQFPIARSFINVEAANLMRFEAARRFDAHQPCGAQANMAKLLAADASWEAANACLQFHGGFGFACEYDVERKFRETRLYQVAPISTNLILSYVAEHILGLPRSF</sequence>
<dbReference type="Pfam" id="PF02771">
    <property type="entry name" value="Acyl-CoA_dh_N"/>
    <property type="match status" value="1"/>
</dbReference>
<dbReference type="FunFam" id="2.40.110.10:FF:000014">
    <property type="entry name" value="Probable acyl-CoA dehydrogenase"/>
    <property type="match status" value="1"/>
</dbReference>
<dbReference type="InterPro" id="IPR009100">
    <property type="entry name" value="AcylCoA_DH/oxidase_NM_dom_sf"/>
</dbReference>
<dbReference type="Gene3D" id="1.20.140.10">
    <property type="entry name" value="Butyryl-CoA Dehydrogenase, subunit A, domain 3"/>
    <property type="match status" value="1"/>
</dbReference>
<dbReference type="PROSITE" id="PS00073">
    <property type="entry name" value="ACYL_COA_DH_2"/>
    <property type="match status" value="1"/>
</dbReference>
<comment type="caution">
    <text evidence="8">The sequence shown here is derived from an EMBL/GenBank/DDBJ whole genome shotgun (WGS) entry which is preliminary data.</text>
</comment>
<dbReference type="GO" id="GO:0050660">
    <property type="term" value="F:flavin adenine dinucleotide binding"/>
    <property type="evidence" value="ECO:0007669"/>
    <property type="project" value="InterPro"/>
</dbReference>
<evidence type="ECO:0000259" key="6">
    <source>
        <dbReference type="Pfam" id="PF02770"/>
    </source>
</evidence>
<proteinExistence type="inferred from homology"/>
<dbReference type="Gene3D" id="1.10.540.10">
    <property type="entry name" value="Acyl-CoA dehydrogenase/oxidase, N-terminal domain"/>
    <property type="match status" value="1"/>
</dbReference>
<evidence type="ECO:0000256" key="2">
    <source>
        <dbReference type="ARBA" id="ARBA00009347"/>
    </source>
</evidence>
<dbReference type="EC" id="1.3.8.7" evidence="8"/>
<dbReference type="SUPFAM" id="SSF47203">
    <property type="entry name" value="Acyl-CoA dehydrogenase C-terminal domain-like"/>
    <property type="match status" value="1"/>
</dbReference>